<evidence type="ECO:0000256" key="1">
    <source>
        <dbReference type="ARBA" id="ARBA00006787"/>
    </source>
</evidence>
<evidence type="ECO:0000256" key="5">
    <source>
        <dbReference type="PIRSR" id="PIRSR604294-1"/>
    </source>
</evidence>
<keyword evidence="3" id="KW-0560">Oxidoreductase</keyword>
<accession>A0A9D4ZLL6</accession>
<organism evidence="6 7">
    <name type="scientific">Adiantum capillus-veneris</name>
    <name type="common">Maidenhair fern</name>
    <dbReference type="NCBI Taxonomy" id="13818"/>
    <lineage>
        <taxon>Eukaryota</taxon>
        <taxon>Viridiplantae</taxon>
        <taxon>Streptophyta</taxon>
        <taxon>Embryophyta</taxon>
        <taxon>Tracheophyta</taxon>
        <taxon>Polypodiopsida</taxon>
        <taxon>Polypodiidae</taxon>
        <taxon>Polypodiales</taxon>
        <taxon>Pteridineae</taxon>
        <taxon>Pteridaceae</taxon>
        <taxon>Vittarioideae</taxon>
        <taxon>Adiantum</taxon>
    </lineage>
</organism>
<proteinExistence type="inferred from homology"/>
<dbReference type="GO" id="GO:0009570">
    <property type="term" value="C:chloroplast stroma"/>
    <property type="evidence" value="ECO:0007669"/>
    <property type="project" value="TreeGrafter"/>
</dbReference>
<dbReference type="EMBL" id="JABFUD020000005">
    <property type="protein sequence ID" value="KAI5079989.1"/>
    <property type="molecule type" value="Genomic_DNA"/>
</dbReference>
<dbReference type="GO" id="GO:0016121">
    <property type="term" value="P:carotene catabolic process"/>
    <property type="evidence" value="ECO:0007669"/>
    <property type="project" value="TreeGrafter"/>
</dbReference>
<evidence type="ECO:0000313" key="6">
    <source>
        <dbReference type="EMBL" id="KAI5079989.1"/>
    </source>
</evidence>
<dbReference type="InterPro" id="IPR004294">
    <property type="entry name" value="Carotenoid_Oase"/>
</dbReference>
<keyword evidence="7" id="KW-1185">Reference proteome</keyword>
<sequence>MSGIPGAARTAVVALRTVFGLLDVSKGWGLSNTSVGFFNGKVLSLSEDDIPYVIKVTESSDLVTVGNFKLPGTSNVCAHPKFDASTGEMFAFSFTPPSLPPFSFFRVSADGINSRDVPVPLLDMTLP</sequence>
<keyword evidence="3" id="KW-0223">Dioxygenase</keyword>
<protein>
    <submittedName>
        <fullName evidence="6">Uncharacterized protein</fullName>
    </submittedName>
</protein>
<dbReference type="GO" id="GO:0010436">
    <property type="term" value="F:carotenoid dioxygenase activity"/>
    <property type="evidence" value="ECO:0007669"/>
    <property type="project" value="TreeGrafter"/>
</dbReference>
<dbReference type="GO" id="GO:0046872">
    <property type="term" value="F:metal ion binding"/>
    <property type="evidence" value="ECO:0007669"/>
    <property type="project" value="UniProtKB-KW"/>
</dbReference>
<comment type="cofactor">
    <cofactor evidence="5">
        <name>Fe(2+)</name>
        <dbReference type="ChEBI" id="CHEBI:29033"/>
    </cofactor>
    <text evidence="5">Binds 1 Fe(2+) ion per subunit.</text>
</comment>
<evidence type="ECO:0000256" key="4">
    <source>
        <dbReference type="ARBA" id="ARBA00023004"/>
    </source>
</evidence>
<keyword evidence="2 5" id="KW-0479">Metal-binding</keyword>
<evidence type="ECO:0000256" key="3">
    <source>
        <dbReference type="ARBA" id="ARBA00022964"/>
    </source>
</evidence>
<dbReference type="OrthoDB" id="1609774at2759"/>
<reference evidence="6 7" key="1">
    <citation type="submission" date="2021-01" db="EMBL/GenBank/DDBJ databases">
        <title>Adiantum capillus-veneris genome.</title>
        <authorList>
            <person name="Fang Y."/>
            <person name="Liao Q."/>
        </authorList>
    </citation>
    <scope>NUCLEOTIDE SEQUENCE [LARGE SCALE GENOMIC DNA]</scope>
    <source>
        <strain evidence="6">H3</strain>
        <tissue evidence="6">Leaf</tissue>
    </source>
</reference>
<evidence type="ECO:0000256" key="2">
    <source>
        <dbReference type="ARBA" id="ARBA00022723"/>
    </source>
</evidence>
<dbReference type="PANTHER" id="PTHR10543:SF97">
    <property type="entry name" value="9-CIS-EPOXYCAROTENOID DIOXYGENASE NCED4, CHLOROPLASTIC"/>
    <property type="match status" value="1"/>
</dbReference>
<dbReference type="Proteomes" id="UP000886520">
    <property type="component" value="Chromosome 5"/>
</dbReference>
<comment type="similarity">
    <text evidence="1">Belongs to the carotenoid oxygenase family.</text>
</comment>
<keyword evidence="4 5" id="KW-0408">Iron</keyword>
<comment type="caution">
    <text evidence="6">The sequence shown here is derived from an EMBL/GenBank/DDBJ whole genome shotgun (WGS) entry which is preliminary data.</text>
</comment>
<dbReference type="PANTHER" id="PTHR10543">
    <property type="entry name" value="BETA-CAROTENE DIOXYGENASE"/>
    <property type="match status" value="1"/>
</dbReference>
<dbReference type="Pfam" id="PF03055">
    <property type="entry name" value="RPE65"/>
    <property type="match status" value="1"/>
</dbReference>
<gene>
    <name evidence="6" type="ORF">GOP47_0005468</name>
</gene>
<dbReference type="AlphaFoldDB" id="A0A9D4ZLL6"/>
<evidence type="ECO:0000313" key="7">
    <source>
        <dbReference type="Proteomes" id="UP000886520"/>
    </source>
</evidence>
<name>A0A9D4ZLL6_ADICA</name>
<feature type="binding site" evidence="5">
    <location>
        <position position="79"/>
    </location>
    <ligand>
        <name>Fe cation</name>
        <dbReference type="ChEBI" id="CHEBI:24875"/>
        <note>catalytic</note>
    </ligand>
</feature>